<evidence type="ECO:0000313" key="2">
    <source>
        <dbReference type="Proteomes" id="UP000006002"/>
    </source>
</evidence>
<dbReference type="HOGENOM" id="CLU_3077326_0_0_9"/>
<reference evidence="1 2" key="2">
    <citation type="submission" date="2007-04" db="EMBL/GenBank/DDBJ databases">
        <title>Draft genome sequence of Ruminococcus obeum (ATCC 29174).</title>
        <authorList>
            <person name="Sudarsanam P."/>
            <person name="Ley R."/>
            <person name="Guruge J."/>
            <person name="Turnbaugh P.J."/>
            <person name="Mahowald M."/>
            <person name="Liep D."/>
            <person name="Gordon J."/>
        </authorList>
    </citation>
    <scope>NUCLEOTIDE SEQUENCE [LARGE SCALE GENOMIC DNA]</scope>
    <source>
        <strain evidence="1 2">ATCC 29174</strain>
    </source>
</reference>
<dbReference type="Proteomes" id="UP000006002">
    <property type="component" value="Unassembled WGS sequence"/>
</dbReference>
<reference evidence="1 2" key="1">
    <citation type="submission" date="2007-03" db="EMBL/GenBank/DDBJ databases">
        <authorList>
            <person name="Fulton L."/>
            <person name="Clifton S."/>
            <person name="Fulton B."/>
            <person name="Xu J."/>
            <person name="Minx P."/>
            <person name="Pepin K.H."/>
            <person name="Johnson M."/>
            <person name="Thiruvilangam P."/>
            <person name="Bhonagiri V."/>
            <person name="Nash W.E."/>
            <person name="Mardis E.R."/>
            <person name="Wilson R.K."/>
        </authorList>
    </citation>
    <scope>NUCLEOTIDE SEQUENCE [LARGE SCALE GENOMIC DNA]</scope>
    <source>
        <strain evidence="1 2">ATCC 29174</strain>
    </source>
</reference>
<gene>
    <name evidence="1" type="ORF">RUMOBE_00004</name>
</gene>
<accession>A5ZLY7</accession>
<evidence type="ECO:0000313" key="1">
    <source>
        <dbReference type="EMBL" id="EDM88881.1"/>
    </source>
</evidence>
<protein>
    <submittedName>
        <fullName evidence="1">Uncharacterized protein</fullName>
    </submittedName>
</protein>
<dbReference type="AlphaFoldDB" id="A5ZLY7"/>
<dbReference type="EMBL" id="AAVO02000001">
    <property type="protein sequence ID" value="EDM88881.1"/>
    <property type="molecule type" value="Genomic_DNA"/>
</dbReference>
<organism evidence="1 2">
    <name type="scientific">Blautia obeum ATCC 29174</name>
    <dbReference type="NCBI Taxonomy" id="411459"/>
    <lineage>
        <taxon>Bacteria</taxon>
        <taxon>Bacillati</taxon>
        <taxon>Bacillota</taxon>
        <taxon>Clostridia</taxon>
        <taxon>Lachnospirales</taxon>
        <taxon>Lachnospiraceae</taxon>
        <taxon>Blautia</taxon>
    </lineage>
</organism>
<name>A5ZLY7_9FIRM</name>
<comment type="caution">
    <text evidence="1">The sequence shown here is derived from an EMBL/GenBank/DDBJ whole genome shotgun (WGS) entry which is preliminary data.</text>
</comment>
<proteinExistence type="predicted"/>
<sequence>MLRKVSAMMSIFTMKMIFGIRRYLQIKEKQIVDASICREVSLICKESKIKIH</sequence>